<evidence type="ECO:0000256" key="9">
    <source>
        <dbReference type="SAM" id="MobiDB-lite"/>
    </source>
</evidence>
<evidence type="ECO:0000256" key="2">
    <source>
        <dbReference type="ARBA" id="ARBA00010407"/>
    </source>
</evidence>
<evidence type="ECO:0000256" key="7">
    <source>
        <dbReference type="ARBA" id="ARBA00022807"/>
    </source>
</evidence>
<evidence type="ECO:0000313" key="11">
    <source>
        <dbReference type="EMBL" id="CAK8682933.1"/>
    </source>
</evidence>
<feature type="compositionally biased region" description="Low complexity" evidence="9">
    <location>
        <begin position="75"/>
        <end position="89"/>
    </location>
</feature>
<feature type="compositionally biased region" description="Polar residues" evidence="9">
    <location>
        <begin position="46"/>
        <end position="55"/>
    </location>
</feature>
<feature type="domain" description="OTU" evidence="10">
    <location>
        <begin position="268"/>
        <end position="391"/>
    </location>
</feature>
<evidence type="ECO:0000256" key="1">
    <source>
        <dbReference type="ARBA" id="ARBA00000707"/>
    </source>
</evidence>
<proteinExistence type="inferred from homology"/>
<comment type="catalytic activity">
    <reaction evidence="1">
        <text>Thiol-dependent hydrolysis of ester, thioester, amide, peptide and isopeptide bonds formed by the C-terminal Gly of ubiquitin (a 76-residue protein attached to proteins as an intracellular targeting signal).</text>
        <dbReference type="EC" id="3.4.19.12"/>
    </reaction>
</comment>
<dbReference type="EC" id="3.4.19.12" evidence="3"/>
<dbReference type="Gene3D" id="3.90.70.80">
    <property type="match status" value="1"/>
</dbReference>
<dbReference type="SUPFAM" id="SSF54001">
    <property type="entry name" value="Cysteine proteinases"/>
    <property type="match status" value="1"/>
</dbReference>
<feature type="region of interest" description="Disordered" evidence="9">
    <location>
        <begin position="118"/>
        <end position="241"/>
    </location>
</feature>
<evidence type="ECO:0000259" key="10">
    <source>
        <dbReference type="PROSITE" id="PS50802"/>
    </source>
</evidence>
<dbReference type="InterPro" id="IPR050704">
    <property type="entry name" value="Peptidase_C85-like"/>
</dbReference>
<name>A0ABP0FUC4_CLALP</name>
<feature type="compositionally biased region" description="Basic and acidic residues" evidence="9">
    <location>
        <begin position="499"/>
        <end position="508"/>
    </location>
</feature>
<dbReference type="InterPro" id="IPR038765">
    <property type="entry name" value="Papain-like_cys_pep_sf"/>
</dbReference>
<dbReference type="PANTHER" id="PTHR12419:SF4">
    <property type="entry name" value="OTU DOMAIN-CONTAINING PROTEIN 5"/>
    <property type="match status" value="1"/>
</dbReference>
<keyword evidence="7" id="KW-0788">Thiol protease</keyword>
<organism evidence="11 12">
    <name type="scientific">Clavelina lepadiformis</name>
    <name type="common">Light-bulb sea squirt</name>
    <name type="synonym">Ascidia lepadiformis</name>
    <dbReference type="NCBI Taxonomy" id="159417"/>
    <lineage>
        <taxon>Eukaryota</taxon>
        <taxon>Metazoa</taxon>
        <taxon>Chordata</taxon>
        <taxon>Tunicata</taxon>
        <taxon>Ascidiacea</taxon>
        <taxon>Aplousobranchia</taxon>
        <taxon>Clavelinidae</taxon>
        <taxon>Clavelina</taxon>
    </lineage>
</organism>
<dbReference type="InterPro" id="IPR003323">
    <property type="entry name" value="OTU_dom"/>
</dbReference>
<keyword evidence="12" id="KW-1185">Reference proteome</keyword>
<evidence type="ECO:0000256" key="8">
    <source>
        <dbReference type="ARBA" id="ARBA00033460"/>
    </source>
</evidence>
<feature type="compositionally biased region" description="Basic and acidic residues" evidence="9">
    <location>
        <begin position="220"/>
        <end position="229"/>
    </location>
</feature>
<dbReference type="Proteomes" id="UP001642483">
    <property type="component" value="Unassembled WGS sequence"/>
</dbReference>
<evidence type="ECO:0000256" key="4">
    <source>
        <dbReference type="ARBA" id="ARBA00022670"/>
    </source>
</evidence>
<feature type="compositionally biased region" description="Polar residues" evidence="9">
    <location>
        <begin position="566"/>
        <end position="577"/>
    </location>
</feature>
<comment type="caution">
    <text evidence="11">The sequence shown here is derived from an EMBL/GenBank/DDBJ whole genome shotgun (WGS) entry which is preliminary data.</text>
</comment>
<feature type="compositionally biased region" description="Low complexity" evidence="9">
    <location>
        <begin position="170"/>
        <end position="184"/>
    </location>
</feature>
<feature type="compositionally biased region" description="Polar residues" evidence="9">
    <location>
        <begin position="149"/>
        <end position="169"/>
    </location>
</feature>
<accession>A0ABP0FUC4</accession>
<evidence type="ECO:0000256" key="6">
    <source>
        <dbReference type="ARBA" id="ARBA00022801"/>
    </source>
</evidence>
<sequence>MTILPKKKTGKDKTATEQGSHDHHSSNHQSHHTISDNRARLEPVSVRTSSHSSNAGDERHRTNRIRHSTEFVTLPSSADGAPSASSHGAAFDNEENVQACVVDAKPLNRTQAVNADISDGIKQPSTDAACASTDSSSMVTKRRHGRLSPHTQPYTRTKPTRCSNTVTDNSACCSSAASTSSYHHTASRRHLPIEERRPNSPSIPLNANNSARNARRRQRSRTDGKDDKGGNNSDDEHDATRLRHLNQGVDFEELEIKFARALKEIRGFHIKEMVEDGACLFRAVAEQVYGDQNMHDEVRRNCMDYMMKNSDFFSNYVTEDFVTYICRKRLPHTYGNHLEMQAMAEMYNRIFEVYQYSTEPINTFQSSHLTDNVPIRVSYHKNSHYNAVIDPYKASVGVGLGLPSFRPGLADRMLLQEALRSSEQEILEEQMLEDKLRAADWENTEDELLRTVAQESFVQYLHDQGEMARGSSVSKPGDDQSSSKQPTCSHNAAASHSPKPTENKVENRPDLASTSQANAFAQQFGTPGLGDWVDETEENNILAQVMAQSQREYYDTLTKSNKQDDTSSATCSKYASS</sequence>
<feature type="compositionally biased region" description="Basic residues" evidence="9">
    <location>
        <begin position="1"/>
        <end position="10"/>
    </location>
</feature>
<keyword evidence="5" id="KW-0833">Ubl conjugation pathway</keyword>
<reference evidence="11 12" key="1">
    <citation type="submission" date="2024-02" db="EMBL/GenBank/DDBJ databases">
        <authorList>
            <person name="Daric V."/>
            <person name="Darras S."/>
        </authorList>
    </citation>
    <scope>NUCLEOTIDE SEQUENCE [LARGE SCALE GENOMIC DNA]</scope>
</reference>
<feature type="compositionally biased region" description="Low complexity" evidence="9">
    <location>
        <begin position="125"/>
        <end position="137"/>
    </location>
</feature>
<feature type="compositionally biased region" description="Basic and acidic residues" evidence="9">
    <location>
        <begin position="11"/>
        <end position="25"/>
    </location>
</feature>
<keyword evidence="6" id="KW-0378">Hydrolase</keyword>
<protein>
    <recommendedName>
        <fullName evidence="3">ubiquitinyl hydrolase 1</fullName>
        <ecNumber evidence="3">3.4.19.12</ecNumber>
    </recommendedName>
    <alternativeName>
        <fullName evidence="8">Deubiquitinating enzyme A</fullName>
    </alternativeName>
</protein>
<dbReference type="Pfam" id="PF02338">
    <property type="entry name" value="OTU"/>
    <property type="match status" value="1"/>
</dbReference>
<keyword evidence="4" id="KW-0645">Protease</keyword>
<feature type="compositionally biased region" description="Polar residues" evidence="9">
    <location>
        <begin position="471"/>
        <end position="498"/>
    </location>
</feature>
<feature type="region of interest" description="Disordered" evidence="9">
    <location>
        <begin position="557"/>
        <end position="577"/>
    </location>
</feature>
<feature type="region of interest" description="Disordered" evidence="9">
    <location>
        <begin position="466"/>
        <end position="508"/>
    </location>
</feature>
<feature type="region of interest" description="Disordered" evidence="9">
    <location>
        <begin position="1"/>
        <end position="89"/>
    </location>
</feature>
<dbReference type="CDD" id="cd22752">
    <property type="entry name" value="OTU_OTUD5-like"/>
    <property type="match status" value="1"/>
</dbReference>
<comment type="similarity">
    <text evidence="2">Belongs to the peptidase C85 family.</text>
</comment>
<dbReference type="PANTHER" id="PTHR12419">
    <property type="entry name" value="OTU DOMAIN CONTAINING PROTEIN"/>
    <property type="match status" value="1"/>
</dbReference>
<evidence type="ECO:0000313" key="12">
    <source>
        <dbReference type="Proteomes" id="UP001642483"/>
    </source>
</evidence>
<gene>
    <name evidence="11" type="ORF">CVLEPA_LOCUS14055</name>
</gene>
<dbReference type="PROSITE" id="PS50802">
    <property type="entry name" value="OTU"/>
    <property type="match status" value="1"/>
</dbReference>
<evidence type="ECO:0000256" key="5">
    <source>
        <dbReference type="ARBA" id="ARBA00022786"/>
    </source>
</evidence>
<dbReference type="EMBL" id="CAWYQH010000096">
    <property type="protein sequence ID" value="CAK8682933.1"/>
    <property type="molecule type" value="Genomic_DNA"/>
</dbReference>
<evidence type="ECO:0000256" key="3">
    <source>
        <dbReference type="ARBA" id="ARBA00012759"/>
    </source>
</evidence>